<name>A0ABY4H7I8_9BACI</name>
<proteinExistence type="predicted"/>
<dbReference type="RefSeq" id="WP_245030213.1">
    <property type="nucleotide sequence ID" value="NZ_CP095075.1"/>
</dbReference>
<reference evidence="2" key="1">
    <citation type="submission" date="2022-04" db="EMBL/GenBank/DDBJ databases">
        <title>Halobacillus sp. isolated from saltern.</title>
        <authorList>
            <person name="Won M."/>
            <person name="Lee C.-M."/>
            <person name="Woen H.-Y."/>
            <person name="Kwon S.-W."/>
        </authorList>
    </citation>
    <scope>NUCLEOTIDE SEQUENCE</scope>
    <source>
        <strain evidence="2">SSHM10-5</strain>
    </source>
</reference>
<evidence type="ECO:0000313" key="3">
    <source>
        <dbReference type="Proteomes" id="UP000830326"/>
    </source>
</evidence>
<gene>
    <name evidence="2" type="ORF">MUO15_14480</name>
</gene>
<organism evidence="2 3">
    <name type="scientific">Halobacillus amylolyticus</name>
    <dbReference type="NCBI Taxonomy" id="2932259"/>
    <lineage>
        <taxon>Bacteria</taxon>
        <taxon>Bacillati</taxon>
        <taxon>Bacillota</taxon>
        <taxon>Bacilli</taxon>
        <taxon>Bacillales</taxon>
        <taxon>Bacillaceae</taxon>
        <taxon>Halobacillus</taxon>
    </lineage>
</organism>
<evidence type="ECO:0000256" key="1">
    <source>
        <dbReference type="SAM" id="Phobius"/>
    </source>
</evidence>
<keyword evidence="1" id="KW-0472">Membrane</keyword>
<keyword evidence="1" id="KW-0812">Transmembrane</keyword>
<dbReference type="EMBL" id="CP095075">
    <property type="protein sequence ID" value="UOR10824.1"/>
    <property type="molecule type" value="Genomic_DNA"/>
</dbReference>
<evidence type="ECO:0000313" key="2">
    <source>
        <dbReference type="EMBL" id="UOR10824.1"/>
    </source>
</evidence>
<protein>
    <submittedName>
        <fullName evidence="2">Uncharacterized protein</fullName>
    </submittedName>
</protein>
<keyword evidence="3" id="KW-1185">Reference proteome</keyword>
<sequence>MYYDTLQTNVQWLVGVPLLFLVLFILSLMGIARGVKNMMNLNHGMVQTGGKEDEENKTFSTTLKPSAFKRLTDSRNN</sequence>
<keyword evidence="1" id="KW-1133">Transmembrane helix</keyword>
<accession>A0ABY4H7I8</accession>
<feature type="transmembrane region" description="Helical" evidence="1">
    <location>
        <begin position="12"/>
        <end position="32"/>
    </location>
</feature>
<dbReference type="Proteomes" id="UP000830326">
    <property type="component" value="Chromosome"/>
</dbReference>